<evidence type="ECO:0000256" key="1">
    <source>
        <dbReference type="ARBA" id="ARBA00001678"/>
    </source>
</evidence>
<keyword evidence="6" id="KW-0732">Signal</keyword>
<evidence type="ECO:0000313" key="12">
    <source>
        <dbReference type="Proteomes" id="UP001153365"/>
    </source>
</evidence>
<evidence type="ECO:0000256" key="4">
    <source>
        <dbReference type="ARBA" id="ARBA00012706"/>
    </source>
</evidence>
<organism evidence="11 12">
    <name type="scientific">Phakopsora pachyrhizi</name>
    <name type="common">Asian soybean rust disease fungus</name>
    <dbReference type="NCBI Taxonomy" id="170000"/>
    <lineage>
        <taxon>Eukaryota</taxon>
        <taxon>Fungi</taxon>
        <taxon>Dikarya</taxon>
        <taxon>Basidiomycota</taxon>
        <taxon>Pucciniomycotina</taxon>
        <taxon>Pucciniomycetes</taxon>
        <taxon>Pucciniales</taxon>
        <taxon>Phakopsoraceae</taxon>
        <taxon>Phakopsora</taxon>
    </lineage>
</organism>
<sequence length="584" mass="66410">MKIFWKEISKVALFKIVELFAISIRSTSSERTQGSLKRVVANYSVVPTPSAPATSFKQNPGFVYARSGQLYLGENSFNFRGFNFPAPVTRCYSLSVEKKYPPPEKDYSTAHVLGWNQKTNDWIYNEPAFLRLDEMLAIAASEGVKIILPLINQDYGSTGSDWVGNFNDLIRHRFQISDYAAAHVTVDWFTNTTIRNDFKKIIKYVLNRKNTKNGRVYGSDDTFLAFETGNELNWASYTPISVNNNSTIINTNNDNSKIRDTSSNKDDGNDNGPEPESDTWTIDIARYIKSLAPRIMVMDGSLTTVAADAWPQETLLSPYVDLFSYHLYSSINSWEEFYERFTGAGSLAWSLRPHSPRSGFITHSEGNNIYSYHIPGWSENSNEFDPLEYNIVKLTYNNCYSALGKKLQPYPIPLAPEPFIVSHEDYDGLSFKGSAWARGYEIWASRHEDSEFFQVAEEVHDNVLAGELFMEIDPHHPTHLLQLQKKTLTKNTHKISGKWKDLKWATTTTVRDQHNKTYHAYKNYMDYSGNLSPLDGSKISTNCSGTLRKTKFKKRSQKSREAWFIIRGLSIDGVPGPFSSPISV</sequence>
<name>A0AAV0BJQ5_PHAPC</name>
<dbReference type="Proteomes" id="UP001153365">
    <property type="component" value="Unassembled WGS sequence"/>
</dbReference>
<feature type="region of interest" description="Disordered" evidence="9">
    <location>
        <begin position="248"/>
        <end position="277"/>
    </location>
</feature>
<comment type="caution">
    <text evidence="11">The sequence shown here is derived from an EMBL/GenBank/DDBJ whole genome shotgun (WGS) entry which is preliminary data.</text>
</comment>
<feature type="compositionally biased region" description="Basic and acidic residues" evidence="9">
    <location>
        <begin position="256"/>
        <end position="268"/>
    </location>
</feature>
<dbReference type="SUPFAM" id="SSF51445">
    <property type="entry name" value="(Trans)glycosidases"/>
    <property type="match status" value="1"/>
</dbReference>
<dbReference type="EMBL" id="CALTRL010005777">
    <property type="protein sequence ID" value="CAH7686213.1"/>
    <property type="molecule type" value="Genomic_DNA"/>
</dbReference>
<reference evidence="11" key="1">
    <citation type="submission" date="2022-06" db="EMBL/GenBank/DDBJ databases">
        <authorList>
            <consortium name="SYNGENTA / RWTH Aachen University"/>
        </authorList>
    </citation>
    <scope>NUCLEOTIDE SEQUENCE</scope>
</reference>
<dbReference type="PANTHER" id="PTHR31451">
    <property type="match status" value="1"/>
</dbReference>
<keyword evidence="5" id="KW-0964">Secreted</keyword>
<proteinExistence type="inferred from homology"/>
<dbReference type="InterPro" id="IPR001547">
    <property type="entry name" value="Glyco_hydro_5"/>
</dbReference>
<dbReference type="InterPro" id="IPR017853">
    <property type="entry name" value="GH"/>
</dbReference>
<evidence type="ECO:0000256" key="5">
    <source>
        <dbReference type="ARBA" id="ARBA00022525"/>
    </source>
</evidence>
<evidence type="ECO:0000256" key="3">
    <source>
        <dbReference type="ARBA" id="ARBA00005641"/>
    </source>
</evidence>
<dbReference type="Gene3D" id="3.20.20.80">
    <property type="entry name" value="Glycosidases"/>
    <property type="match status" value="1"/>
</dbReference>
<dbReference type="EC" id="3.2.1.78" evidence="4"/>
<comment type="subcellular location">
    <subcellularLocation>
        <location evidence="2">Secreted</location>
    </subcellularLocation>
</comment>
<keyword evidence="8" id="KW-0326">Glycosidase</keyword>
<feature type="domain" description="Glycoside hydrolase family 5" evidence="10">
    <location>
        <begin position="123"/>
        <end position="233"/>
    </location>
</feature>
<gene>
    <name evidence="11" type="ORF">PPACK8108_LOCUS20832</name>
</gene>
<keyword evidence="7 11" id="KW-0378">Hydrolase</keyword>
<dbReference type="PANTHER" id="PTHR31451:SF39">
    <property type="entry name" value="MANNAN ENDO-1,4-BETA-MANNOSIDASE 1"/>
    <property type="match status" value="1"/>
</dbReference>
<evidence type="ECO:0000256" key="6">
    <source>
        <dbReference type="ARBA" id="ARBA00022729"/>
    </source>
</evidence>
<evidence type="ECO:0000256" key="7">
    <source>
        <dbReference type="ARBA" id="ARBA00022801"/>
    </source>
</evidence>
<protein>
    <recommendedName>
        <fullName evidence="4">mannan endo-1,4-beta-mannosidase</fullName>
        <ecNumber evidence="4">3.2.1.78</ecNumber>
    </recommendedName>
</protein>
<comment type="similarity">
    <text evidence="3">Belongs to the glycosyl hydrolase 5 (cellulase A) family.</text>
</comment>
<evidence type="ECO:0000256" key="2">
    <source>
        <dbReference type="ARBA" id="ARBA00004613"/>
    </source>
</evidence>
<evidence type="ECO:0000256" key="9">
    <source>
        <dbReference type="SAM" id="MobiDB-lite"/>
    </source>
</evidence>
<evidence type="ECO:0000259" key="10">
    <source>
        <dbReference type="Pfam" id="PF26410"/>
    </source>
</evidence>
<dbReference type="AlphaFoldDB" id="A0AAV0BJQ5"/>
<evidence type="ECO:0000256" key="8">
    <source>
        <dbReference type="ARBA" id="ARBA00023295"/>
    </source>
</evidence>
<dbReference type="InterPro" id="IPR045053">
    <property type="entry name" value="MAN-like"/>
</dbReference>
<dbReference type="GO" id="GO:0005576">
    <property type="term" value="C:extracellular region"/>
    <property type="evidence" value="ECO:0007669"/>
    <property type="project" value="UniProtKB-SubCell"/>
</dbReference>
<keyword evidence="12" id="KW-1185">Reference proteome</keyword>
<evidence type="ECO:0000313" key="11">
    <source>
        <dbReference type="EMBL" id="CAH7686213.1"/>
    </source>
</evidence>
<dbReference type="GO" id="GO:0016985">
    <property type="term" value="F:mannan endo-1,4-beta-mannosidase activity"/>
    <property type="evidence" value="ECO:0007669"/>
    <property type="project" value="UniProtKB-EC"/>
</dbReference>
<accession>A0AAV0BJQ5</accession>
<comment type="catalytic activity">
    <reaction evidence="1">
        <text>Random hydrolysis of (1-&gt;4)-beta-D-mannosidic linkages in mannans, galactomannans and glucomannans.</text>
        <dbReference type="EC" id="3.2.1.78"/>
    </reaction>
</comment>
<dbReference type="Pfam" id="PF26410">
    <property type="entry name" value="GH5_mannosidase"/>
    <property type="match status" value="1"/>
</dbReference>